<dbReference type="KEGG" id="dfa:DFA_05239"/>
<organism evidence="2 3">
    <name type="scientific">Cavenderia fasciculata</name>
    <name type="common">Slime mold</name>
    <name type="synonym">Dictyostelium fasciculatum</name>
    <dbReference type="NCBI Taxonomy" id="261658"/>
    <lineage>
        <taxon>Eukaryota</taxon>
        <taxon>Amoebozoa</taxon>
        <taxon>Evosea</taxon>
        <taxon>Eumycetozoa</taxon>
        <taxon>Dictyostelia</taxon>
        <taxon>Acytosteliales</taxon>
        <taxon>Cavenderiaceae</taxon>
        <taxon>Cavenderia</taxon>
    </lineage>
</organism>
<sequence length="44" mass="4430">MSFKLKDDGLPGGKGKPGGRGFVPPPPNPPPRNGGGQTGNPFNS</sequence>
<feature type="compositionally biased region" description="Gly residues" evidence="1">
    <location>
        <begin position="10"/>
        <end position="21"/>
    </location>
</feature>
<evidence type="ECO:0000313" key="3">
    <source>
        <dbReference type="Proteomes" id="UP000007797"/>
    </source>
</evidence>
<dbReference type="RefSeq" id="XP_004360960.1">
    <property type="nucleotide sequence ID" value="XM_004360903.1"/>
</dbReference>
<dbReference type="GeneID" id="14875379"/>
<dbReference type="Proteomes" id="UP000007797">
    <property type="component" value="Unassembled WGS sequence"/>
</dbReference>
<feature type="compositionally biased region" description="Pro residues" evidence="1">
    <location>
        <begin position="23"/>
        <end position="32"/>
    </location>
</feature>
<dbReference type="AlphaFoldDB" id="F4PNQ6"/>
<protein>
    <submittedName>
        <fullName evidence="2">Uncharacterized protein</fullName>
    </submittedName>
</protein>
<accession>F4PNQ6</accession>
<proteinExistence type="predicted"/>
<gene>
    <name evidence="2" type="ORF">DFA_05239</name>
</gene>
<feature type="region of interest" description="Disordered" evidence="1">
    <location>
        <begin position="1"/>
        <end position="44"/>
    </location>
</feature>
<name>F4PNQ6_CACFS</name>
<reference evidence="3" key="1">
    <citation type="journal article" date="2011" name="Genome Res.">
        <title>Phylogeny-wide analysis of social amoeba genomes highlights ancient origins for complex intercellular communication.</title>
        <authorList>
            <person name="Heidel A.J."/>
            <person name="Lawal H.M."/>
            <person name="Felder M."/>
            <person name="Schilde C."/>
            <person name="Helps N.R."/>
            <person name="Tunggal B."/>
            <person name="Rivero F."/>
            <person name="John U."/>
            <person name="Schleicher M."/>
            <person name="Eichinger L."/>
            <person name="Platzer M."/>
            <person name="Noegel A.A."/>
            <person name="Schaap P."/>
            <person name="Gloeckner G."/>
        </authorList>
    </citation>
    <scope>NUCLEOTIDE SEQUENCE [LARGE SCALE GENOMIC DNA]</scope>
    <source>
        <strain evidence="3">SH3</strain>
    </source>
</reference>
<evidence type="ECO:0000256" key="1">
    <source>
        <dbReference type="SAM" id="MobiDB-lite"/>
    </source>
</evidence>
<dbReference type="EMBL" id="GL883008">
    <property type="protein sequence ID" value="EGG23109.1"/>
    <property type="molecule type" value="Genomic_DNA"/>
</dbReference>
<evidence type="ECO:0000313" key="2">
    <source>
        <dbReference type="EMBL" id="EGG23109.1"/>
    </source>
</evidence>
<keyword evidence="3" id="KW-1185">Reference proteome</keyword>